<dbReference type="AlphaFoldDB" id="A0A6A6B0D2"/>
<evidence type="ECO:0000313" key="2">
    <source>
        <dbReference type="EMBL" id="KAF2137639.1"/>
    </source>
</evidence>
<dbReference type="RefSeq" id="XP_033393354.1">
    <property type="nucleotide sequence ID" value="XM_033534886.1"/>
</dbReference>
<evidence type="ECO:0000313" key="3">
    <source>
        <dbReference type="Proteomes" id="UP000799438"/>
    </source>
</evidence>
<keyword evidence="3" id="KW-1185">Reference proteome</keyword>
<dbReference type="Proteomes" id="UP000799438">
    <property type="component" value="Unassembled WGS sequence"/>
</dbReference>
<dbReference type="EMBL" id="ML995501">
    <property type="protein sequence ID" value="KAF2137639.1"/>
    <property type="molecule type" value="Genomic_DNA"/>
</dbReference>
<evidence type="ECO:0000256" key="1">
    <source>
        <dbReference type="SAM" id="Phobius"/>
    </source>
</evidence>
<dbReference type="GeneID" id="54292376"/>
<proteinExistence type="predicted"/>
<organism evidence="2 3">
    <name type="scientific">Aplosporella prunicola CBS 121167</name>
    <dbReference type="NCBI Taxonomy" id="1176127"/>
    <lineage>
        <taxon>Eukaryota</taxon>
        <taxon>Fungi</taxon>
        <taxon>Dikarya</taxon>
        <taxon>Ascomycota</taxon>
        <taxon>Pezizomycotina</taxon>
        <taxon>Dothideomycetes</taxon>
        <taxon>Dothideomycetes incertae sedis</taxon>
        <taxon>Botryosphaeriales</taxon>
        <taxon>Aplosporellaceae</taxon>
        <taxon>Aplosporella</taxon>
    </lineage>
</organism>
<accession>A0A6A6B0D2</accession>
<protein>
    <submittedName>
        <fullName evidence="2">Uncharacterized protein</fullName>
    </submittedName>
</protein>
<keyword evidence="1" id="KW-0472">Membrane</keyword>
<name>A0A6A6B0D2_9PEZI</name>
<feature type="transmembrane region" description="Helical" evidence="1">
    <location>
        <begin position="65"/>
        <end position="87"/>
    </location>
</feature>
<gene>
    <name evidence="2" type="ORF">K452DRAFT_100205</name>
</gene>
<reference evidence="2" key="1">
    <citation type="journal article" date="2020" name="Stud. Mycol.">
        <title>101 Dothideomycetes genomes: a test case for predicting lifestyles and emergence of pathogens.</title>
        <authorList>
            <person name="Haridas S."/>
            <person name="Albert R."/>
            <person name="Binder M."/>
            <person name="Bloem J."/>
            <person name="Labutti K."/>
            <person name="Salamov A."/>
            <person name="Andreopoulos B."/>
            <person name="Baker S."/>
            <person name="Barry K."/>
            <person name="Bills G."/>
            <person name="Bluhm B."/>
            <person name="Cannon C."/>
            <person name="Castanera R."/>
            <person name="Culley D."/>
            <person name="Daum C."/>
            <person name="Ezra D."/>
            <person name="Gonzalez J."/>
            <person name="Henrissat B."/>
            <person name="Kuo A."/>
            <person name="Liang C."/>
            <person name="Lipzen A."/>
            <person name="Lutzoni F."/>
            <person name="Magnuson J."/>
            <person name="Mondo S."/>
            <person name="Nolan M."/>
            <person name="Ohm R."/>
            <person name="Pangilinan J."/>
            <person name="Park H.-J."/>
            <person name="Ramirez L."/>
            <person name="Alfaro M."/>
            <person name="Sun H."/>
            <person name="Tritt A."/>
            <person name="Yoshinaga Y."/>
            <person name="Zwiers L.-H."/>
            <person name="Turgeon B."/>
            <person name="Goodwin S."/>
            <person name="Spatafora J."/>
            <person name="Crous P."/>
            <person name="Grigoriev I."/>
        </authorList>
    </citation>
    <scope>NUCLEOTIDE SEQUENCE</scope>
    <source>
        <strain evidence="2">CBS 121167</strain>
    </source>
</reference>
<keyword evidence="1" id="KW-1133">Transmembrane helix</keyword>
<sequence length="105" mass="11848">MGMACESRLTHARERARRPRALGRLRAGLGSSARDISGCCWVHMLLCSHLSLSLFFPGFRFCGHAYIPAYLSCFVELLGFCCSSSFLKKEGIRLDSIRHDTYQSR</sequence>
<keyword evidence="1" id="KW-0812">Transmembrane</keyword>